<dbReference type="Pfam" id="PF01212">
    <property type="entry name" value="Beta_elim_lyase"/>
    <property type="match status" value="1"/>
</dbReference>
<comment type="cofactor">
    <cofactor evidence="1">
        <name>pyridoxal 5'-phosphate</name>
        <dbReference type="ChEBI" id="CHEBI:597326"/>
    </cofactor>
</comment>
<evidence type="ECO:0000256" key="5">
    <source>
        <dbReference type="PIRSR" id="PIRSR017617-1"/>
    </source>
</evidence>
<keyword evidence="3" id="KW-0663">Pyridoxal phosphate</keyword>
<dbReference type="GO" id="GO:0005829">
    <property type="term" value="C:cytosol"/>
    <property type="evidence" value="ECO:0007669"/>
    <property type="project" value="TreeGrafter"/>
</dbReference>
<evidence type="ECO:0000313" key="7">
    <source>
        <dbReference type="EMBL" id="KAJ8607858.1"/>
    </source>
</evidence>
<evidence type="ECO:0000256" key="3">
    <source>
        <dbReference type="ARBA" id="ARBA00022898"/>
    </source>
</evidence>
<dbReference type="GO" id="GO:0006545">
    <property type="term" value="P:glycine biosynthetic process"/>
    <property type="evidence" value="ECO:0007669"/>
    <property type="project" value="TreeGrafter"/>
</dbReference>
<dbReference type="InterPro" id="IPR015422">
    <property type="entry name" value="PyrdxlP-dep_Trfase_small"/>
</dbReference>
<evidence type="ECO:0000313" key="8">
    <source>
        <dbReference type="Proteomes" id="UP001230188"/>
    </source>
</evidence>
<evidence type="ECO:0000256" key="4">
    <source>
        <dbReference type="ARBA" id="ARBA00023239"/>
    </source>
</evidence>
<dbReference type="GO" id="GO:0008732">
    <property type="term" value="F:L-allo-threonine aldolase activity"/>
    <property type="evidence" value="ECO:0007669"/>
    <property type="project" value="TreeGrafter"/>
</dbReference>
<accession>A0AAD7XMY0</accession>
<dbReference type="InterPro" id="IPR015424">
    <property type="entry name" value="PyrdxlP-dep_Trfase"/>
</dbReference>
<dbReference type="NCBIfam" id="NF041359">
    <property type="entry name" value="GntG_guanitoxin"/>
    <property type="match status" value="1"/>
</dbReference>
<dbReference type="GO" id="GO:0006567">
    <property type="term" value="P:L-threonine catabolic process"/>
    <property type="evidence" value="ECO:0007669"/>
    <property type="project" value="TreeGrafter"/>
</dbReference>
<reference evidence="7" key="1">
    <citation type="submission" date="2023-01" db="EMBL/GenBank/DDBJ databases">
        <title>Metagenome sequencing of chrysophaentin producing Chrysophaeum taylorii.</title>
        <authorList>
            <person name="Davison J."/>
            <person name="Bewley C."/>
        </authorList>
    </citation>
    <scope>NUCLEOTIDE SEQUENCE</scope>
    <source>
        <strain evidence="7">NIES-1699</strain>
    </source>
</reference>
<evidence type="ECO:0000259" key="6">
    <source>
        <dbReference type="Pfam" id="PF01212"/>
    </source>
</evidence>
<dbReference type="Proteomes" id="UP001230188">
    <property type="component" value="Unassembled WGS sequence"/>
</dbReference>
<dbReference type="Gene3D" id="3.40.640.10">
    <property type="entry name" value="Type I PLP-dependent aspartate aminotransferase-like (Major domain)"/>
    <property type="match status" value="1"/>
</dbReference>
<dbReference type="PANTHER" id="PTHR48097">
    <property type="entry name" value="L-THREONINE ALDOLASE-RELATED"/>
    <property type="match status" value="1"/>
</dbReference>
<proteinExistence type="inferred from homology"/>
<feature type="modified residue" description="N6-(pyridoxal phosphate)lysine" evidence="5">
    <location>
        <position position="186"/>
    </location>
</feature>
<comment type="caution">
    <text evidence="7">The sequence shown here is derived from an EMBL/GenBank/DDBJ whole genome shotgun (WGS) entry which is preliminary data.</text>
</comment>
<gene>
    <name evidence="7" type="ORF">CTAYLR_008893</name>
</gene>
<feature type="domain" description="Aromatic amino acid beta-eliminating lyase/threonine aldolase" evidence="6">
    <location>
        <begin position="1"/>
        <end position="267"/>
    </location>
</feature>
<dbReference type="FunFam" id="3.40.640.10:FF:000030">
    <property type="entry name" value="Low-specificity L-threonine aldolase"/>
    <property type="match status" value="1"/>
</dbReference>
<evidence type="ECO:0000256" key="2">
    <source>
        <dbReference type="ARBA" id="ARBA00006966"/>
    </source>
</evidence>
<dbReference type="PANTHER" id="PTHR48097:SF9">
    <property type="entry name" value="L-THREONINE ALDOLASE"/>
    <property type="match status" value="1"/>
</dbReference>
<dbReference type="InterPro" id="IPR001597">
    <property type="entry name" value="ArAA_b-elim_lyase/Thr_aldolase"/>
</dbReference>
<name>A0AAD7XMY0_9STRA</name>
<dbReference type="AlphaFoldDB" id="A0AAD7XMY0"/>
<keyword evidence="8" id="KW-1185">Reference proteome</keyword>
<dbReference type="SUPFAM" id="SSF53383">
    <property type="entry name" value="PLP-dependent transferases"/>
    <property type="match status" value="1"/>
</dbReference>
<dbReference type="PIRSF" id="PIRSF017617">
    <property type="entry name" value="Thr_aldolase"/>
    <property type="match status" value="1"/>
</dbReference>
<evidence type="ECO:0000256" key="1">
    <source>
        <dbReference type="ARBA" id="ARBA00001933"/>
    </source>
</evidence>
<sequence length="329" mass="34770">MREAMARAEVGDDVLGSDPTVRVLEERVAAICGKEAGVFVPSGTQGNLISLMAHCWERGSEYIVGDAAHMYVYEQGGGATIGAAHPRVVQTAKTGELPIDAVRSAVRGNDQHFPVTRLVAIENTHNMFGGLPLSSDYASDLGDLCQELGLKLHIDGARIWHAAAALDVPISDLCAPADSVSLCLSKALGAPAGSVVVGDAAFVAKARRLRKVLGGAMRQTGVLAAAGLVAMDDHLPNLHRDHLRIRTLARGLEALGCKVDPAPTNVLFMETTPSNADALVAHCRDHFDVHFLHVGAGRVRFVAHHQVDDLAVDKTLAAIEHAIAHPLSS</sequence>
<dbReference type="InterPro" id="IPR015421">
    <property type="entry name" value="PyrdxlP-dep_Trfase_major"/>
</dbReference>
<dbReference type="InterPro" id="IPR023603">
    <property type="entry name" value="Low_specificity_L-TA-like"/>
</dbReference>
<dbReference type="EMBL" id="JAQMWT010000191">
    <property type="protein sequence ID" value="KAJ8607858.1"/>
    <property type="molecule type" value="Genomic_DNA"/>
</dbReference>
<protein>
    <recommendedName>
        <fullName evidence="6">Aromatic amino acid beta-eliminating lyase/threonine aldolase domain-containing protein</fullName>
    </recommendedName>
</protein>
<organism evidence="7 8">
    <name type="scientific">Chrysophaeum taylorii</name>
    <dbReference type="NCBI Taxonomy" id="2483200"/>
    <lineage>
        <taxon>Eukaryota</taxon>
        <taxon>Sar</taxon>
        <taxon>Stramenopiles</taxon>
        <taxon>Ochrophyta</taxon>
        <taxon>Pelagophyceae</taxon>
        <taxon>Pelagomonadales</taxon>
        <taxon>Pelagomonadaceae</taxon>
        <taxon>Chrysophaeum</taxon>
    </lineage>
</organism>
<comment type="similarity">
    <text evidence="2">Belongs to the threonine aldolase family.</text>
</comment>
<dbReference type="Gene3D" id="3.90.1150.10">
    <property type="entry name" value="Aspartate Aminotransferase, domain 1"/>
    <property type="match status" value="1"/>
</dbReference>
<keyword evidence="4" id="KW-0456">Lyase</keyword>